<evidence type="ECO:0000256" key="2">
    <source>
        <dbReference type="SAM" id="Phobius"/>
    </source>
</evidence>
<keyword evidence="2" id="KW-0812">Transmembrane</keyword>
<proteinExistence type="predicted"/>
<protein>
    <submittedName>
        <fullName evidence="3">Uncharacterized protein</fullName>
    </submittedName>
</protein>
<evidence type="ECO:0000256" key="1">
    <source>
        <dbReference type="SAM" id="MobiDB-lite"/>
    </source>
</evidence>
<feature type="region of interest" description="Disordered" evidence="1">
    <location>
        <begin position="1"/>
        <end position="26"/>
    </location>
</feature>
<name>A0A543IZ29_9ACTN</name>
<dbReference type="RefSeq" id="WP_142259782.1">
    <property type="nucleotide sequence ID" value="NZ_BMPV01000001.1"/>
</dbReference>
<keyword evidence="4" id="KW-1185">Reference proteome</keyword>
<comment type="caution">
    <text evidence="3">The sequence shown here is derived from an EMBL/GenBank/DDBJ whole genome shotgun (WGS) entry which is preliminary data.</text>
</comment>
<keyword evidence="2" id="KW-1133">Transmembrane helix</keyword>
<gene>
    <name evidence="3" type="ORF">FHX40_2549</name>
</gene>
<keyword evidence="2" id="KW-0472">Membrane</keyword>
<dbReference type="Proteomes" id="UP000319213">
    <property type="component" value="Unassembled WGS sequence"/>
</dbReference>
<dbReference type="AlphaFoldDB" id="A0A543IZ29"/>
<evidence type="ECO:0000313" key="3">
    <source>
        <dbReference type="EMBL" id="TQM75828.1"/>
    </source>
</evidence>
<dbReference type="EMBL" id="VFPQ01000001">
    <property type="protein sequence ID" value="TQM75828.1"/>
    <property type="molecule type" value="Genomic_DNA"/>
</dbReference>
<feature type="transmembrane region" description="Helical" evidence="2">
    <location>
        <begin position="55"/>
        <end position="75"/>
    </location>
</feature>
<dbReference type="OrthoDB" id="3534068at2"/>
<sequence length="298" mass="32071">MSDPTGPESGKTGGPSVRDSTIGGDSIQIGSARDVMIISGADRDARNSPARRRRWIRPLLAGGALLLAAAAAGTWPAPIDLGRDLAGIPAVTGTVVSTIQPGDRLATATDLSPAEYALLARDPSMPHLTRLMASHRAARIGEMTAIAILQGRRSNPVRIIDVRPRILRSGPPPEGACVTVAIAGGPNEYTIEVDLDRQRPDGGRSRYLPESIDLSYGEHATVEMLVRARRRWYEWDMEVVYAAGSGTRLERLFLRGPDGEPFRVTGPARRYAAVYNDPSRISIGYRRVGTNRSCDPAG</sequence>
<evidence type="ECO:0000313" key="4">
    <source>
        <dbReference type="Proteomes" id="UP000319213"/>
    </source>
</evidence>
<reference evidence="3 4" key="1">
    <citation type="submission" date="2019-06" db="EMBL/GenBank/DDBJ databases">
        <title>Sequencing the genomes of 1000 actinobacteria strains.</title>
        <authorList>
            <person name="Klenk H.-P."/>
        </authorList>
    </citation>
    <scope>NUCLEOTIDE SEQUENCE [LARGE SCALE GENOMIC DNA]</scope>
    <source>
        <strain evidence="3 4">DSM 43186</strain>
    </source>
</reference>
<organism evidence="3 4">
    <name type="scientific">Thermopolyspora flexuosa</name>
    <dbReference type="NCBI Taxonomy" id="103836"/>
    <lineage>
        <taxon>Bacteria</taxon>
        <taxon>Bacillati</taxon>
        <taxon>Actinomycetota</taxon>
        <taxon>Actinomycetes</taxon>
        <taxon>Streptosporangiales</taxon>
        <taxon>Streptosporangiaceae</taxon>
        <taxon>Thermopolyspora</taxon>
    </lineage>
</organism>
<accession>A0A543IZ29</accession>